<evidence type="ECO:0000256" key="1">
    <source>
        <dbReference type="ARBA" id="ARBA00004613"/>
    </source>
</evidence>
<dbReference type="AlphaFoldDB" id="A0AAD7SK35"/>
<dbReference type="EMBL" id="JAINUG010000056">
    <property type="protein sequence ID" value="KAJ8403743.1"/>
    <property type="molecule type" value="Genomic_DNA"/>
</dbReference>
<comment type="caution">
    <text evidence="5">The sequence shown here is derived from an EMBL/GenBank/DDBJ whole genome shotgun (WGS) entry which is preliminary data.</text>
</comment>
<dbReference type="Gene3D" id="2.60.120.40">
    <property type="match status" value="1"/>
</dbReference>
<organism evidence="5 6">
    <name type="scientific">Aldrovandia affinis</name>
    <dbReference type="NCBI Taxonomy" id="143900"/>
    <lineage>
        <taxon>Eukaryota</taxon>
        <taxon>Metazoa</taxon>
        <taxon>Chordata</taxon>
        <taxon>Craniata</taxon>
        <taxon>Vertebrata</taxon>
        <taxon>Euteleostomi</taxon>
        <taxon>Actinopterygii</taxon>
        <taxon>Neopterygii</taxon>
        <taxon>Teleostei</taxon>
        <taxon>Notacanthiformes</taxon>
        <taxon>Halosauridae</taxon>
        <taxon>Aldrovandia</taxon>
    </lineage>
</organism>
<dbReference type="InterPro" id="IPR001073">
    <property type="entry name" value="C1q_dom"/>
</dbReference>
<dbReference type="PRINTS" id="PR00007">
    <property type="entry name" value="COMPLEMNTC1Q"/>
</dbReference>
<sequence length="163" mass="17606">MCVKVESASSEMMSAAVKWQEDGSCGNWNCECGLSQKSCCCAASQLETLEDSTFPGMMTIRHGLSELNDNIKDLTGTFTAPRGGVYVFSFTVYFNVDASSGETGGVRALQTGSQHDLEDSATQTVLLSLQTGSQVYMQLQRSCSICGDLNNLNTFSGYLLYPQ</sequence>
<dbReference type="InterPro" id="IPR008983">
    <property type="entry name" value="Tumour_necrosis_fac-like_dom"/>
</dbReference>
<accession>A0AAD7SK35</accession>
<feature type="domain" description="C1q" evidence="4">
    <location>
        <begin position="33"/>
        <end position="163"/>
    </location>
</feature>
<dbReference type="GO" id="GO:0005576">
    <property type="term" value="C:extracellular region"/>
    <property type="evidence" value="ECO:0007669"/>
    <property type="project" value="UniProtKB-SubCell"/>
</dbReference>
<proteinExistence type="predicted"/>
<dbReference type="PANTHER" id="PTHR22923">
    <property type="entry name" value="CEREBELLIN-RELATED"/>
    <property type="match status" value="1"/>
</dbReference>
<dbReference type="Proteomes" id="UP001221898">
    <property type="component" value="Unassembled WGS sequence"/>
</dbReference>
<protein>
    <recommendedName>
        <fullName evidence="4">C1q domain-containing protein</fullName>
    </recommendedName>
</protein>
<reference evidence="5" key="1">
    <citation type="journal article" date="2023" name="Science">
        <title>Genome structures resolve the early diversification of teleost fishes.</title>
        <authorList>
            <person name="Parey E."/>
            <person name="Louis A."/>
            <person name="Montfort J."/>
            <person name="Bouchez O."/>
            <person name="Roques C."/>
            <person name="Iampietro C."/>
            <person name="Lluch J."/>
            <person name="Castinel A."/>
            <person name="Donnadieu C."/>
            <person name="Desvignes T."/>
            <person name="Floi Bucao C."/>
            <person name="Jouanno E."/>
            <person name="Wen M."/>
            <person name="Mejri S."/>
            <person name="Dirks R."/>
            <person name="Jansen H."/>
            <person name="Henkel C."/>
            <person name="Chen W.J."/>
            <person name="Zahm M."/>
            <person name="Cabau C."/>
            <person name="Klopp C."/>
            <person name="Thompson A.W."/>
            <person name="Robinson-Rechavi M."/>
            <person name="Braasch I."/>
            <person name="Lecointre G."/>
            <person name="Bobe J."/>
            <person name="Postlethwait J.H."/>
            <person name="Berthelot C."/>
            <person name="Roest Crollius H."/>
            <person name="Guiguen Y."/>
        </authorList>
    </citation>
    <scope>NUCLEOTIDE SEQUENCE</scope>
    <source>
        <strain evidence="5">NC1722</strain>
    </source>
</reference>
<evidence type="ECO:0000259" key="4">
    <source>
        <dbReference type="PROSITE" id="PS50871"/>
    </source>
</evidence>
<comment type="subcellular location">
    <subcellularLocation>
        <location evidence="1">Secreted</location>
    </subcellularLocation>
</comment>
<evidence type="ECO:0000313" key="5">
    <source>
        <dbReference type="EMBL" id="KAJ8403743.1"/>
    </source>
</evidence>
<dbReference type="SUPFAM" id="SSF49842">
    <property type="entry name" value="TNF-like"/>
    <property type="match status" value="1"/>
</dbReference>
<dbReference type="PANTHER" id="PTHR22923:SF89">
    <property type="entry name" value="CEREBELLIN 18"/>
    <property type="match status" value="1"/>
</dbReference>
<dbReference type="Pfam" id="PF00386">
    <property type="entry name" value="C1q"/>
    <property type="match status" value="1"/>
</dbReference>
<evidence type="ECO:0000256" key="3">
    <source>
        <dbReference type="ARBA" id="ARBA00022729"/>
    </source>
</evidence>
<gene>
    <name evidence="5" type="ORF">AAFF_G00346110</name>
</gene>
<dbReference type="SMART" id="SM00110">
    <property type="entry name" value="C1Q"/>
    <property type="match status" value="1"/>
</dbReference>
<evidence type="ECO:0000256" key="2">
    <source>
        <dbReference type="ARBA" id="ARBA00022525"/>
    </source>
</evidence>
<dbReference type="GO" id="GO:0045202">
    <property type="term" value="C:synapse"/>
    <property type="evidence" value="ECO:0007669"/>
    <property type="project" value="TreeGrafter"/>
</dbReference>
<keyword evidence="6" id="KW-1185">Reference proteome</keyword>
<dbReference type="PROSITE" id="PS50871">
    <property type="entry name" value="C1Q"/>
    <property type="match status" value="1"/>
</dbReference>
<name>A0AAD7SK35_9TELE</name>
<keyword evidence="3" id="KW-0732">Signal</keyword>
<keyword evidence="2" id="KW-0964">Secreted</keyword>
<evidence type="ECO:0000313" key="6">
    <source>
        <dbReference type="Proteomes" id="UP001221898"/>
    </source>
</evidence>
<dbReference type="GO" id="GO:0099558">
    <property type="term" value="P:maintenance of synapse structure"/>
    <property type="evidence" value="ECO:0007669"/>
    <property type="project" value="TreeGrafter"/>
</dbReference>
<dbReference type="InterPro" id="IPR050822">
    <property type="entry name" value="Cerebellin_Synaptic_Org"/>
</dbReference>